<dbReference type="PANTHER" id="PTHR47683">
    <property type="entry name" value="PSEUDOURIDINE SYNTHASE FAMILY PROTEIN-RELATED"/>
    <property type="match status" value="1"/>
</dbReference>
<comment type="similarity">
    <text evidence="1 7">Belongs to the pseudouridine synthase RsuA family.</text>
</comment>
<dbReference type="InterPro" id="IPR020103">
    <property type="entry name" value="PsdUridine_synth_cat_dom_sf"/>
</dbReference>
<dbReference type="PANTHER" id="PTHR47683:SF4">
    <property type="entry name" value="PSEUDOURIDINE SYNTHASE"/>
    <property type="match status" value="1"/>
</dbReference>
<evidence type="ECO:0000313" key="9">
    <source>
        <dbReference type="EMBL" id="MBT2989072.1"/>
    </source>
</evidence>
<dbReference type="InterPro" id="IPR036986">
    <property type="entry name" value="S4_RNA-bd_sf"/>
</dbReference>
<keyword evidence="2 6" id="KW-0694">RNA-binding</keyword>
<evidence type="ECO:0000256" key="6">
    <source>
        <dbReference type="PROSITE-ProRule" id="PRU00182"/>
    </source>
</evidence>
<evidence type="ECO:0000256" key="1">
    <source>
        <dbReference type="ARBA" id="ARBA00008348"/>
    </source>
</evidence>
<organism evidence="9 10">
    <name type="scientific">Candidatus Thiodiazotropha taylori</name>
    <dbReference type="NCBI Taxonomy" id="2792791"/>
    <lineage>
        <taxon>Bacteria</taxon>
        <taxon>Pseudomonadati</taxon>
        <taxon>Pseudomonadota</taxon>
        <taxon>Gammaproteobacteria</taxon>
        <taxon>Chromatiales</taxon>
        <taxon>Sedimenticolaceae</taxon>
        <taxon>Candidatus Thiodiazotropha</taxon>
    </lineage>
</organism>
<accession>A0A944QTH0</accession>
<dbReference type="Gene3D" id="3.10.290.10">
    <property type="entry name" value="RNA-binding S4 domain"/>
    <property type="match status" value="1"/>
</dbReference>
<dbReference type="SUPFAM" id="SSF55120">
    <property type="entry name" value="Pseudouridine synthase"/>
    <property type="match status" value="1"/>
</dbReference>
<dbReference type="NCBIfam" id="NF008097">
    <property type="entry name" value="PRK10839.1"/>
    <property type="match status" value="1"/>
</dbReference>
<reference evidence="9 10" key="1">
    <citation type="submission" date="2021-05" db="EMBL/GenBank/DDBJ databases">
        <title>Genetic and Functional Diversity in Clade A Lucinid endosymbionts from the Bahamas.</title>
        <authorList>
            <person name="Giani N.M."/>
            <person name="Engel A.S."/>
            <person name="Campbell B.J."/>
        </authorList>
    </citation>
    <scope>NUCLEOTIDE SEQUENCE [LARGE SCALE GENOMIC DNA]</scope>
    <source>
        <strain evidence="9">LUC16012Gg_MoonRockCtena</strain>
    </source>
</reference>
<protein>
    <recommendedName>
        <fullName evidence="7">Pseudouridine synthase</fullName>
        <ecNumber evidence="7">5.4.99.-</ecNumber>
    </recommendedName>
</protein>
<dbReference type="CDD" id="cd02553">
    <property type="entry name" value="PseudoU_synth_RsuA"/>
    <property type="match status" value="1"/>
</dbReference>
<dbReference type="SMART" id="SM00363">
    <property type="entry name" value="S4"/>
    <property type="match status" value="1"/>
</dbReference>
<dbReference type="Pfam" id="PF01479">
    <property type="entry name" value="S4"/>
    <property type="match status" value="1"/>
</dbReference>
<evidence type="ECO:0000256" key="2">
    <source>
        <dbReference type="ARBA" id="ARBA00022884"/>
    </source>
</evidence>
<proteinExistence type="inferred from homology"/>
<dbReference type="PROSITE" id="PS50889">
    <property type="entry name" value="S4"/>
    <property type="match status" value="1"/>
</dbReference>
<dbReference type="InterPro" id="IPR002942">
    <property type="entry name" value="S4_RNA-bd"/>
</dbReference>
<sequence>MLRLDRYLSNTTSLTRSQARQVLRGGRVTVDGETVKQGATQIPLDARVTLDGVPVAPPLPRYYMLNKPPGVVCATRDPSQRTVLDLFDVAGRSRLHIAGRLDIDTTGLVLITDDGQWSHRITAPSKHCRKCYLVTLAEPLGAEQASRLAAGLMLRGESRPTRPASVERLSANKLRLTISEGRYHQVKRMFAALGNRVVELHRESIGDLHLDQSLEPGTYRPLLPQEIALF</sequence>
<dbReference type="EMBL" id="JAHHGM010000006">
    <property type="protein sequence ID" value="MBT2989072.1"/>
    <property type="molecule type" value="Genomic_DNA"/>
</dbReference>
<dbReference type="InterPro" id="IPR020094">
    <property type="entry name" value="TruA/RsuA/RluB/E/F_N"/>
</dbReference>
<dbReference type="FunFam" id="3.30.70.1560:FF:000001">
    <property type="entry name" value="Pseudouridine synthase"/>
    <property type="match status" value="1"/>
</dbReference>
<evidence type="ECO:0000259" key="8">
    <source>
        <dbReference type="SMART" id="SM00363"/>
    </source>
</evidence>
<evidence type="ECO:0000256" key="4">
    <source>
        <dbReference type="ARBA" id="ARBA00036749"/>
    </source>
</evidence>
<dbReference type="InterPro" id="IPR042092">
    <property type="entry name" value="PsdUridine_s_RsuA/RluB/E/F_cat"/>
</dbReference>
<feature type="domain" description="RNA-binding S4" evidence="8">
    <location>
        <begin position="2"/>
        <end position="60"/>
    </location>
</feature>
<dbReference type="GO" id="GO:0003723">
    <property type="term" value="F:RNA binding"/>
    <property type="evidence" value="ECO:0007669"/>
    <property type="project" value="UniProtKB-KW"/>
</dbReference>
<evidence type="ECO:0000256" key="7">
    <source>
        <dbReference type="RuleBase" id="RU003887"/>
    </source>
</evidence>
<dbReference type="NCBIfam" id="TIGR00093">
    <property type="entry name" value="pseudouridine synthase"/>
    <property type="match status" value="1"/>
</dbReference>
<dbReference type="PROSITE" id="PS01149">
    <property type="entry name" value="PSI_RSU"/>
    <property type="match status" value="1"/>
</dbReference>
<dbReference type="Proteomes" id="UP000770889">
    <property type="component" value="Unassembled WGS sequence"/>
</dbReference>
<dbReference type="Gene3D" id="3.30.70.1560">
    <property type="entry name" value="Alpha-L RNA-binding motif"/>
    <property type="match status" value="1"/>
</dbReference>
<dbReference type="GO" id="GO:0005829">
    <property type="term" value="C:cytosol"/>
    <property type="evidence" value="ECO:0007669"/>
    <property type="project" value="UniProtKB-ARBA"/>
</dbReference>
<dbReference type="CDD" id="cd00165">
    <property type="entry name" value="S4"/>
    <property type="match status" value="1"/>
</dbReference>
<gene>
    <name evidence="9" type="primary">rsuA</name>
    <name evidence="9" type="ORF">KME65_08900</name>
</gene>
<evidence type="ECO:0000256" key="5">
    <source>
        <dbReference type="ARBA" id="ARBA00037590"/>
    </source>
</evidence>
<dbReference type="SUPFAM" id="SSF55174">
    <property type="entry name" value="Alpha-L RNA-binding motif"/>
    <property type="match status" value="1"/>
</dbReference>
<dbReference type="Pfam" id="PF00849">
    <property type="entry name" value="PseudoU_synth_2"/>
    <property type="match status" value="1"/>
</dbReference>
<dbReference type="Gene3D" id="3.30.70.580">
    <property type="entry name" value="Pseudouridine synthase I, catalytic domain, N-terminal subdomain"/>
    <property type="match status" value="1"/>
</dbReference>
<dbReference type="InterPro" id="IPR018496">
    <property type="entry name" value="PsdUridine_synth_RsuA/RluB_CS"/>
</dbReference>
<evidence type="ECO:0000313" key="10">
    <source>
        <dbReference type="Proteomes" id="UP000770889"/>
    </source>
</evidence>
<comment type="catalytic activity">
    <reaction evidence="4">
        <text>uridine(516) in 16S rRNA = pseudouridine(516) in 16S rRNA</text>
        <dbReference type="Rhea" id="RHEA:38867"/>
        <dbReference type="Rhea" id="RHEA-COMP:10089"/>
        <dbReference type="Rhea" id="RHEA-COMP:10090"/>
        <dbReference type="ChEBI" id="CHEBI:65314"/>
        <dbReference type="ChEBI" id="CHEBI:65315"/>
        <dbReference type="EC" id="5.4.99.19"/>
    </reaction>
</comment>
<dbReference type="EC" id="5.4.99.-" evidence="7"/>
<dbReference type="GO" id="GO:0160136">
    <property type="term" value="F:16S rRNA pseudouridine(516) synthase activity"/>
    <property type="evidence" value="ECO:0007669"/>
    <property type="project" value="UniProtKB-EC"/>
</dbReference>
<evidence type="ECO:0000256" key="3">
    <source>
        <dbReference type="ARBA" id="ARBA00023235"/>
    </source>
</evidence>
<dbReference type="InterPro" id="IPR006145">
    <property type="entry name" value="PsdUridine_synth_RsuA/RluA"/>
</dbReference>
<comment type="function">
    <text evidence="5">Responsible for synthesis of pseudouridine from uracil-516 in 16S ribosomal RNA.</text>
</comment>
<name>A0A944QTH0_9GAMM</name>
<dbReference type="InterPro" id="IPR050343">
    <property type="entry name" value="RsuA_PseudoU_synthase"/>
</dbReference>
<dbReference type="GO" id="GO:0000455">
    <property type="term" value="P:enzyme-directed rRNA pseudouridine synthesis"/>
    <property type="evidence" value="ECO:0007669"/>
    <property type="project" value="UniProtKB-ARBA"/>
</dbReference>
<keyword evidence="3 7" id="KW-0413">Isomerase</keyword>
<dbReference type="AlphaFoldDB" id="A0A944QTH0"/>
<dbReference type="InterPro" id="IPR000748">
    <property type="entry name" value="PsdUridine_synth_RsuA/RluB/E/F"/>
</dbReference>
<comment type="caution">
    <text evidence="9">The sequence shown here is derived from an EMBL/GenBank/DDBJ whole genome shotgun (WGS) entry which is preliminary data.</text>
</comment>